<dbReference type="InterPro" id="IPR052649">
    <property type="entry name" value="NCE102-like"/>
</dbReference>
<comment type="subcellular location">
    <subcellularLocation>
        <location evidence="1">Membrane</location>
        <topology evidence="1">Multi-pass membrane protein</topology>
    </subcellularLocation>
</comment>
<dbReference type="GO" id="GO:0072659">
    <property type="term" value="P:protein localization to plasma membrane"/>
    <property type="evidence" value="ECO:0007669"/>
    <property type="project" value="TreeGrafter"/>
</dbReference>
<sequence length="170" mass="18248">MTGLRRVTLGTWILQIIFAIVVLGLCTDLMNTQRRGEPPITTKYGVFAGVFGLVAAVLGLVALFVDAIPASMVVFLDAASALIFLAGGIAYTVGLKGIRCEFEDNKMAEKLYEHSLVGLDVSTDVLSNCRKATASQAMQFVTSAVALITVSLGFLAQRDRQLGNQRRAHV</sequence>
<feature type="transmembrane region" description="Helical" evidence="5">
    <location>
        <begin position="71"/>
        <end position="93"/>
    </location>
</feature>
<feature type="transmembrane region" description="Helical" evidence="5">
    <location>
        <begin position="44"/>
        <end position="65"/>
    </location>
</feature>
<keyword evidence="4 5" id="KW-0472">Membrane</keyword>
<dbReference type="PANTHER" id="PTHR28165">
    <property type="entry name" value="NON-CLASSICAL EXPORT PROTEIN 2-RELATED"/>
    <property type="match status" value="1"/>
</dbReference>
<evidence type="ECO:0000256" key="4">
    <source>
        <dbReference type="ARBA" id="ARBA00023136"/>
    </source>
</evidence>
<dbReference type="InterPro" id="IPR008253">
    <property type="entry name" value="Marvel"/>
</dbReference>
<name>A0A3N2PN79_SODAK</name>
<dbReference type="EMBL" id="ML119060">
    <property type="protein sequence ID" value="ROT35949.1"/>
    <property type="molecule type" value="Genomic_DNA"/>
</dbReference>
<reference evidence="7 8" key="1">
    <citation type="journal article" date="2018" name="Mol. Ecol.">
        <title>The obligate alkalophilic soda-lake fungus Sodiomyces alkalinus has shifted to a protein diet.</title>
        <authorList>
            <person name="Grum-Grzhimaylo A.A."/>
            <person name="Falkoski D.L."/>
            <person name="van den Heuvel J."/>
            <person name="Valero-Jimenez C.A."/>
            <person name="Min B."/>
            <person name="Choi I.G."/>
            <person name="Lipzen A."/>
            <person name="Daum C.G."/>
            <person name="Aanen D.K."/>
            <person name="Tsang A."/>
            <person name="Henrissat B."/>
            <person name="Bilanenko E.N."/>
            <person name="de Vries R.P."/>
            <person name="van Kan J.A.L."/>
            <person name="Grigoriev I.V."/>
            <person name="Debets A.J.M."/>
        </authorList>
    </citation>
    <scope>NUCLEOTIDE SEQUENCE [LARGE SCALE GENOMIC DNA]</scope>
    <source>
        <strain evidence="7 8">F11</strain>
    </source>
</reference>
<feature type="transmembrane region" description="Helical" evidence="5">
    <location>
        <begin position="12"/>
        <end position="32"/>
    </location>
</feature>
<dbReference type="GO" id="GO:0032126">
    <property type="term" value="C:eisosome"/>
    <property type="evidence" value="ECO:0007669"/>
    <property type="project" value="TreeGrafter"/>
</dbReference>
<evidence type="ECO:0000259" key="6">
    <source>
        <dbReference type="Pfam" id="PF01284"/>
    </source>
</evidence>
<feature type="transmembrane region" description="Helical" evidence="5">
    <location>
        <begin position="137"/>
        <end position="156"/>
    </location>
</feature>
<dbReference type="STRING" id="1314773.A0A3N2PN79"/>
<dbReference type="RefSeq" id="XP_028463755.1">
    <property type="nucleotide sequence ID" value="XM_028609530.1"/>
</dbReference>
<keyword evidence="2 5" id="KW-0812">Transmembrane</keyword>
<gene>
    <name evidence="7" type="ORF">SODALDRAFT_320422</name>
</gene>
<dbReference type="AlphaFoldDB" id="A0A3N2PN79"/>
<dbReference type="Proteomes" id="UP000272025">
    <property type="component" value="Unassembled WGS sequence"/>
</dbReference>
<keyword evidence="3 5" id="KW-1133">Transmembrane helix</keyword>
<dbReference type="GO" id="GO:0070941">
    <property type="term" value="P:eisosome assembly"/>
    <property type="evidence" value="ECO:0007669"/>
    <property type="project" value="TreeGrafter"/>
</dbReference>
<organism evidence="7 8">
    <name type="scientific">Sodiomyces alkalinus (strain CBS 110278 / VKM F-3762 / F11)</name>
    <name type="common">Alkaliphilic filamentous fungus</name>
    <dbReference type="NCBI Taxonomy" id="1314773"/>
    <lineage>
        <taxon>Eukaryota</taxon>
        <taxon>Fungi</taxon>
        <taxon>Dikarya</taxon>
        <taxon>Ascomycota</taxon>
        <taxon>Pezizomycotina</taxon>
        <taxon>Sordariomycetes</taxon>
        <taxon>Hypocreomycetidae</taxon>
        <taxon>Glomerellales</taxon>
        <taxon>Plectosphaerellaceae</taxon>
        <taxon>Sodiomyces</taxon>
    </lineage>
</organism>
<evidence type="ECO:0000313" key="8">
    <source>
        <dbReference type="Proteomes" id="UP000272025"/>
    </source>
</evidence>
<evidence type="ECO:0000256" key="3">
    <source>
        <dbReference type="ARBA" id="ARBA00022989"/>
    </source>
</evidence>
<dbReference type="OrthoDB" id="2017497at2759"/>
<evidence type="ECO:0000256" key="1">
    <source>
        <dbReference type="ARBA" id="ARBA00004141"/>
    </source>
</evidence>
<feature type="domain" description="MARVEL" evidence="6">
    <location>
        <begin position="9"/>
        <end position="150"/>
    </location>
</feature>
<proteinExistence type="predicted"/>
<dbReference type="GeneID" id="39578008"/>
<protein>
    <recommendedName>
        <fullName evidence="6">MARVEL domain-containing protein</fullName>
    </recommendedName>
</protein>
<accession>A0A3N2PN79</accession>
<evidence type="ECO:0000256" key="5">
    <source>
        <dbReference type="SAM" id="Phobius"/>
    </source>
</evidence>
<dbReference type="Pfam" id="PF01284">
    <property type="entry name" value="MARVEL"/>
    <property type="match status" value="1"/>
</dbReference>
<evidence type="ECO:0000313" key="7">
    <source>
        <dbReference type="EMBL" id="ROT35949.1"/>
    </source>
</evidence>
<keyword evidence="8" id="KW-1185">Reference proteome</keyword>
<dbReference type="GO" id="GO:0005886">
    <property type="term" value="C:plasma membrane"/>
    <property type="evidence" value="ECO:0007669"/>
    <property type="project" value="TreeGrafter"/>
</dbReference>
<evidence type="ECO:0000256" key="2">
    <source>
        <dbReference type="ARBA" id="ARBA00022692"/>
    </source>
</evidence>
<dbReference type="PANTHER" id="PTHR28165:SF2">
    <property type="entry name" value="MARVEL DOMAIN-CONTAINING PROTEIN"/>
    <property type="match status" value="1"/>
</dbReference>